<evidence type="ECO:0000313" key="3">
    <source>
        <dbReference type="EMBL" id="NOU96404.1"/>
    </source>
</evidence>
<sequence>MDACPFCPPIKTEELIMESEYCLFIANTDDTLAGSGMIVPKQHRETVFDLTPEEFNDTHFLLLRAKAWMDDIMKPDGFTVGWNCYPVGGQTVPHAHLHVIPRFQDEPLAGKGLRHHLKQKNNQRTSQRI</sequence>
<dbReference type="AlphaFoldDB" id="A0A972GXL8"/>
<protein>
    <submittedName>
        <fullName evidence="3">HIT domain-containing protein</fullName>
    </submittedName>
</protein>
<dbReference type="InterPro" id="IPR011146">
    <property type="entry name" value="HIT-like"/>
</dbReference>
<dbReference type="PANTHER" id="PTHR42997:SF1">
    <property type="entry name" value="AP-4-A PHOSPHORYLASE"/>
    <property type="match status" value="1"/>
</dbReference>
<dbReference type="Proteomes" id="UP000641588">
    <property type="component" value="Unassembled WGS sequence"/>
</dbReference>
<dbReference type="SUPFAM" id="SSF54197">
    <property type="entry name" value="HIT-like"/>
    <property type="match status" value="1"/>
</dbReference>
<dbReference type="RefSeq" id="WP_171654640.1">
    <property type="nucleotide sequence ID" value="NZ_WHOD01000097.1"/>
</dbReference>
<comment type="caution">
    <text evidence="3">The sequence shown here is derived from an EMBL/GenBank/DDBJ whole genome shotgun (WGS) entry which is preliminary data.</text>
</comment>
<keyword evidence="4" id="KW-1185">Reference proteome</keyword>
<evidence type="ECO:0000259" key="2">
    <source>
        <dbReference type="PROSITE" id="PS51084"/>
    </source>
</evidence>
<gene>
    <name evidence="3" type="ORF">GC093_24770</name>
</gene>
<evidence type="ECO:0000256" key="1">
    <source>
        <dbReference type="PROSITE-ProRule" id="PRU00464"/>
    </source>
</evidence>
<dbReference type="GO" id="GO:0003824">
    <property type="term" value="F:catalytic activity"/>
    <property type="evidence" value="ECO:0007669"/>
    <property type="project" value="InterPro"/>
</dbReference>
<feature type="short sequence motif" description="Histidine triad motif" evidence="1">
    <location>
        <begin position="94"/>
        <end position="98"/>
    </location>
</feature>
<dbReference type="InterPro" id="IPR052908">
    <property type="entry name" value="AP-4-A_phosphorylase"/>
</dbReference>
<dbReference type="PANTHER" id="PTHR42997">
    <property type="entry name" value="HIT FAMILY HYDROLASE"/>
    <property type="match status" value="1"/>
</dbReference>
<evidence type="ECO:0000313" key="4">
    <source>
        <dbReference type="Proteomes" id="UP000641588"/>
    </source>
</evidence>
<organism evidence="3 4">
    <name type="scientific">Paenibacillus foliorum</name>
    <dbReference type="NCBI Taxonomy" id="2654974"/>
    <lineage>
        <taxon>Bacteria</taxon>
        <taxon>Bacillati</taxon>
        <taxon>Bacillota</taxon>
        <taxon>Bacilli</taxon>
        <taxon>Bacillales</taxon>
        <taxon>Paenibacillaceae</taxon>
        <taxon>Paenibacillus</taxon>
    </lineage>
</organism>
<reference evidence="3" key="1">
    <citation type="submission" date="2019-10" db="EMBL/GenBank/DDBJ databases">
        <title>Description of Paenibacillus glebae sp. nov.</title>
        <authorList>
            <person name="Carlier A."/>
            <person name="Qi S."/>
        </authorList>
    </citation>
    <scope>NUCLEOTIDE SEQUENCE</scope>
    <source>
        <strain evidence="3">LMG 31456</strain>
    </source>
</reference>
<accession>A0A972GXL8</accession>
<dbReference type="InterPro" id="IPR036265">
    <property type="entry name" value="HIT-like_sf"/>
</dbReference>
<dbReference type="Gene3D" id="3.30.428.10">
    <property type="entry name" value="HIT-like"/>
    <property type="match status" value="1"/>
</dbReference>
<name>A0A972GXL8_9BACL</name>
<proteinExistence type="predicted"/>
<feature type="domain" description="HIT" evidence="2">
    <location>
        <begin position="2"/>
        <end position="109"/>
    </location>
</feature>
<dbReference type="PROSITE" id="PS51084">
    <property type="entry name" value="HIT_2"/>
    <property type="match status" value="1"/>
</dbReference>
<dbReference type="EMBL" id="WHOD01000097">
    <property type="protein sequence ID" value="NOU96404.1"/>
    <property type="molecule type" value="Genomic_DNA"/>
</dbReference>
<dbReference type="Pfam" id="PF01230">
    <property type="entry name" value="HIT"/>
    <property type="match status" value="1"/>
</dbReference>